<dbReference type="NCBIfam" id="TIGR01891">
    <property type="entry name" value="amidohydrolases"/>
    <property type="match status" value="1"/>
</dbReference>
<dbReference type="PIRSF" id="PIRSF005962">
    <property type="entry name" value="Pept_M20D_amidohydro"/>
    <property type="match status" value="1"/>
</dbReference>
<dbReference type="InterPro" id="IPR002933">
    <property type="entry name" value="Peptidase_M20"/>
</dbReference>
<evidence type="ECO:0000256" key="2">
    <source>
        <dbReference type="ARBA" id="ARBA00022801"/>
    </source>
</evidence>
<dbReference type="FunFam" id="3.30.70.360:FF:000014">
    <property type="entry name" value="N-acyl-L-amino acid amidohydrolase"/>
    <property type="match status" value="1"/>
</dbReference>
<name>A0A381V9X3_9ZZZZ</name>
<dbReference type="SUPFAM" id="SSF53187">
    <property type="entry name" value="Zn-dependent exopeptidases"/>
    <property type="match status" value="1"/>
</dbReference>
<dbReference type="GO" id="GO:0016787">
    <property type="term" value="F:hydrolase activity"/>
    <property type="evidence" value="ECO:0007669"/>
    <property type="project" value="UniProtKB-KW"/>
</dbReference>
<accession>A0A381V9X3</accession>
<evidence type="ECO:0000256" key="1">
    <source>
        <dbReference type="ARBA" id="ARBA00006153"/>
    </source>
</evidence>
<dbReference type="PANTHER" id="PTHR11014:SF63">
    <property type="entry name" value="METALLOPEPTIDASE, PUTATIVE (AFU_ORTHOLOGUE AFUA_6G09600)-RELATED"/>
    <property type="match status" value="1"/>
</dbReference>
<gene>
    <name evidence="4" type="ORF">METZ01_LOCUS90014</name>
</gene>
<keyword evidence="2" id="KW-0378">Hydrolase</keyword>
<evidence type="ECO:0000259" key="3">
    <source>
        <dbReference type="Pfam" id="PF07687"/>
    </source>
</evidence>
<dbReference type="Pfam" id="PF07687">
    <property type="entry name" value="M20_dimer"/>
    <property type="match status" value="1"/>
</dbReference>
<organism evidence="4">
    <name type="scientific">marine metagenome</name>
    <dbReference type="NCBI Taxonomy" id="408172"/>
    <lineage>
        <taxon>unclassified sequences</taxon>
        <taxon>metagenomes</taxon>
        <taxon>ecological metagenomes</taxon>
    </lineage>
</organism>
<dbReference type="InterPro" id="IPR011650">
    <property type="entry name" value="Peptidase_M20_dimer"/>
</dbReference>
<comment type="similarity">
    <text evidence="1">Belongs to the peptidase M20 family.</text>
</comment>
<dbReference type="CDD" id="cd05666">
    <property type="entry name" value="M20_Acy1-like"/>
    <property type="match status" value="1"/>
</dbReference>
<dbReference type="InterPro" id="IPR036264">
    <property type="entry name" value="Bact_exopeptidase_dim_dom"/>
</dbReference>
<evidence type="ECO:0000313" key="4">
    <source>
        <dbReference type="EMBL" id="SVA37160.1"/>
    </source>
</evidence>
<proteinExistence type="inferred from homology"/>
<protein>
    <recommendedName>
        <fullName evidence="3">Peptidase M20 dimerisation domain-containing protein</fullName>
    </recommendedName>
</protein>
<dbReference type="AlphaFoldDB" id="A0A381V9X3"/>
<dbReference type="PANTHER" id="PTHR11014">
    <property type="entry name" value="PEPTIDASE M20 FAMILY MEMBER"/>
    <property type="match status" value="1"/>
</dbReference>
<dbReference type="InterPro" id="IPR017439">
    <property type="entry name" value="Amidohydrolase"/>
</dbReference>
<dbReference type="Gene3D" id="3.40.630.10">
    <property type="entry name" value="Zn peptidases"/>
    <property type="match status" value="1"/>
</dbReference>
<sequence length="389" mass="41758">MTIINKINEFHDEMTAWRRDIHQHPELAYEENRTSDFVATKLEEFGIEIHRGLAKTGVVGTIRNGEGPAIGLRADMDALPLQEKNTFDHASSNPGKMHACGHDGHTAMLLGAAKYLASNKNFKGTVNFIFQPAEEGGGGGDLMVKEGLFEKFPVDSVYGLHNWPGMDPGIFGVGSGPIMAAADMFDLTINGRGGHCAMPDQCIDPIVVASQVVSALQTIPSRSTHPVDSVVISVTQIHAGDAYNVIPDSVRMHGSVRTFLPETQEGMPSSMLRVAEGVCAAFGASCELNYIKGYPATINSVPETEISAKAVVDLVGEENLIRDPTPSMGAEDFSYMLQARPGCYVWLGIGTGKGEGGCMLHSSHYDFNDDVLPSGASYWATLVENELAA</sequence>
<dbReference type="SUPFAM" id="SSF55031">
    <property type="entry name" value="Bacterial exopeptidase dimerisation domain"/>
    <property type="match status" value="1"/>
</dbReference>
<reference evidence="4" key="1">
    <citation type="submission" date="2018-05" db="EMBL/GenBank/DDBJ databases">
        <authorList>
            <person name="Lanie J.A."/>
            <person name="Ng W.-L."/>
            <person name="Kazmierczak K.M."/>
            <person name="Andrzejewski T.M."/>
            <person name="Davidsen T.M."/>
            <person name="Wayne K.J."/>
            <person name="Tettelin H."/>
            <person name="Glass J.I."/>
            <person name="Rusch D."/>
            <person name="Podicherti R."/>
            <person name="Tsui H.-C.T."/>
            <person name="Winkler M.E."/>
        </authorList>
    </citation>
    <scope>NUCLEOTIDE SEQUENCE</scope>
</reference>
<dbReference type="Gene3D" id="3.30.70.360">
    <property type="match status" value="1"/>
</dbReference>
<dbReference type="EMBL" id="UINC01008249">
    <property type="protein sequence ID" value="SVA37160.1"/>
    <property type="molecule type" value="Genomic_DNA"/>
</dbReference>
<dbReference type="Pfam" id="PF01546">
    <property type="entry name" value="Peptidase_M20"/>
    <property type="match status" value="1"/>
</dbReference>
<feature type="domain" description="Peptidase M20 dimerisation" evidence="3">
    <location>
        <begin position="185"/>
        <end position="262"/>
    </location>
</feature>